<gene>
    <name evidence="1" type="ORF">SAMN05192553_11118</name>
</gene>
<name>A0A1H7BB47_9BACT</name>
<evidence type="ECO:0000313" key="2">
    <source>
        <dbReference type="Proteomes" id="UP000199403"/>
    </source>
</evidence>
<reference evidence="2" key="1">
    <citation type="submission" date="2016-10" db="EMBL/GenBank/DDBJ databases">
        <authorList>
            <person name="Varghese N."/>
            <person name="Submissions S."/>
        </authorList>
    </citation>
    <scope>NUCLEOTIDE SEQUENCE [LARGE SCALE GENOMIC DNA]</scope>
    <source>
        <strain evidence="2">IBRC-M 10761</strain>
    </source>
</reference>
<dbReference type="Proteomes" id="UP000199403">
    <property type="component" value="Unassembled WGS sequence"/>
</dbReference>
<dbReference type="AlphaFoldDB" id="A0A1H7BB47"/>
<sequence>MHRCARIVFSLNYHLGKMTPQECIDYPVDKGGLEQANAQAEVRRSFEGRYGPLYQIAYLVGGLQFYALKRE</sequence>
<protein>
    <submittedName>
        <fullName evidence="1">Uncharacterized protein</fullName>
    </submittedName>
</protein>
<accession>A0A1H7BB47</accession>
<proteinExistence type="predicted"/>
<evidence type="ECO:0000313" key="1">
    <source>
        <dbReference type="EMBL" id="SEJ74903.1"/>
    </source>
</evidence>
<dbReference type="EMBL" id="FNZH01000011">
    <property type="protein sequence ID" value="SEJ74903.1"/>
    <property type="molecule type" value="Genomic_DNA"/>
</dbReference>
<keyword evidence="2" id="KW-1185">Reference proteome</keyword>
<organism evidence="1 2">
    <name type="scientific">Cyclobacterium xiamenense</name>
    <dbReference type="NCBI Taxonomy" id="1297121"/>
    <lineage>
        <taxon>Bacteria</taxon>
        <taxon>Pseudomonadati</taxon>
        <taxon>Bacteroidota</taxon>
        <taxon>Cytophagia</taxon>
        <taxon>Cytophagales</taxon>
        <taxon>Cyclobacteriaceae</taxon>
        <taxon>Cyclobacterium</taxon>
    </lineage>
</organism>